<sequence>MTQKDVNTVNLPSKRQVDEAIRENPRLVDQNQVKAIVQQSLSQLSSIEHRLDRLENQGVIGRVIGSITGSTNKEMIALMRDLTQAQQTTIKLVLTLAIYHAQNVTVMDEILGELDKAKGVHTRTASHIEFLYDQVQMIRDTHRPQNKQLAGRLAMLAAGFLVAVSVMTYLFWNQFL</sequence>
<dbReference type="AlphaFoldDB" id="A0A9X3Z466"/>
<accession>A0A9X3Z466</accession>
<evidence type="ECO:0000256" key="1">
    <source>
        <dbReference type="SAM" id="Phobius"/>
    </source>
</evidence>
<keyword evidence="1" id="KW-1133">Transmembrane helix</keyword>
<comment type="caution">
    <text evidence="2">The sequence shown here is derived from an EMBL/GenBank/DDBJ whole genome shotgun (WGS) entry which is preliminary data.</text>
</comment>
<proteinExistence type="predicted"/>
<name>A0A9X3Z466_9BACL</name>
<organism evidence="2 3">
    <name type="scientific">Brevibacillus thermoruber</name>
    <dbReference type="NCBI Taxonomy" id="33942"/>
    <lineage>
        <taxon>Bacteria</taxon>
        <taxon>Bacillati</taxon>
        <taxon>Bacillota</taxon>
        <taxon>Bacilli</taxon>
        <taxon>Bacillales</taxon>
        <taxon>Paenibacillaceae</taxon>
        <taxon>Brevibacillus</taxon>
    </lineage>
</organism>
<reference evidence="2" key="1">
    <citation type="submission" date="2022-12" db="EMBL/GenBank/DDBJ databases">
        <title>Draft genome sequence of the thermophilic strain Brevibacillus thermoruber HT42, isolated from Los Humeros, Puebla, Mexico, with biotechnological potential.</title>
        <authorList>
            <person name="Lara Sanchez J."/>
            <person name="Solis Palacios R."/>
            <person name="Bustos Baena A.S."/>
            <person name="Ruz Baez A.E."/>
            <person name="Espinosa Luna G."/>
            <person name="Oliart Ros R.M."/>
        </authorList>
    </citation>
    <scope>NUCLEOTIDE SEQUENCE</scope>
    <source>
        <strain evidence="2">HT42</strain>
    </source>
</reference>
<feature type="transmembrane region" description="Helical" evidence="1">
    <location>
        <begin position="153"/>
        <end position="172"/>
    </location>
</feature>
<dbReference type="RefSeq" id="WP_062489840.1">
    <property type="nucleotide sequence ID" value="NZ_JAPYYP010000017.1"/>
</dbReference>
<dbReference type="EMBL" id="JAPYYP010000017">
    <property type="protein sequence ID" value="MDA5109488.1"/>
    <property type="molecule type" value="Genomic_DNA"/>
</dbReference>
<keyword evidence="3" id="KW-1185">Reference proteome</keyword>
<dbReference type="Proteomes" id="UP001151071">
    <property type="component" value="Unassembled WGS sequence"/>
</dbReference>
<gene>
    <name evidence="2" type="ORF">O3V59_14050</name>
</gene>
<protein>
    <submittedName>
        <fullName evidence="2">Uncharacterized protein</fullName>
    </submittedName>
</protein>
<evidence type="ECO:0000313" key="3">
    <source>
        <dbReference type="Proteomes" id="UP001151071"/>
    </source>
</evidence>
<evidence type="ECO:0000313" key="2">
    <source>
        <dbReference type="EMBL" id="MDA5109488.1"/>
    </source>
</evidence>
<keyword evidence="1" id="KW-0472">Membrane</keyword>
<keyword evidence="1" id="KW-0812">Transmembrane</keyword>